<protein>
    <submittedName>
        <fullName evidence="4">Autotransporter domain-containing protein</fullName>
    </submittedName>
</protein>
<dbReference type="InterPro" id="IPR006311">
    <property type="entry name" value="TAT_signal"/>
</dbReference>
<dbReference type="Pfam" id="PF03797">
    <property type="entry name" value="Autotransporter"/>
    <property type="match status" value="1"/>
</dbReference>
<evidence type="ECO:0000313" key="4">
    <source>
        <dbReference type="EMBL" id="MFC0203460.1"/>
    </source>
</evidence>
<sequence>MTPRFPRPYPLDRARLLAGSAAMAIALSASPARSASADEIPAVPPLSAAHLAALQPQAAGAHVVAQPVDAQDLLTWTAGSGLADRGTTALRLQTRSRPSVRIAAAALAYEGDEIVNEQPIEGDVILGDDDDAFYQKLGGSVSGTVDLGGGDDVFWIEQRGDTLAPLPAGGLSGGEGLDRFGIRLTASGTVDPGALPTGFERFALDLCGCDVVATIAEGTIAGGLDVTGTGTVTSLATITYEGAGAALTVSGEADETGRGLNFVNRGRIEATGTDSEVLVDVGYSDYHYGSFVNEGAIVLDGSYQTGMGVSAYSLGLDGLEAAFVNKGEITGSGDDSVTLDLQGSGANEGQIRATGADSTAVSLGYYAQLENRAGATISGTGSGVVLNLGARLDNAGVVEGGSGAGVTVNTADWFGRSTFVNAQGGTVRAESGVAVDVNGGGGLALANRGTLAGDVNLGGGSDVAWLGEGSTVQGDLAFGGGDDTLIVSIDRLSAAGVLDTAGLVTGSLDTGAGSDTLWLRAGASGTRDVFTGAVAGFEDGLVYEAAGAQTELVLRNGSVGDYEGVLRLAGDGRVVVDMGVTGSIVVSDESSATHFGEGVAALDLVLAAGVQGQVDATYARRVELRADAGGIGFTGGTGLKTGYGTEVLVGDGTEIRKSGASAGILLDADGSLIVNRGTLAEDDKAATASNVSTGVRLSSGVLRNERGAEGTGRIAVLGTAVEVDEGSMIVNDGEIVSGYANAIEATGYGTTRIVNGAQGVITGHAQGYAKGLAGAAIVGAYGREAVENAGTINGHVALGGGEDLYVAAGGTVDGDIDLGSGDDMLLVRGGAALNLSGALVAGEGIDAYGQSFTQSGTFDLGGNGLPTGFEMHGVEAAGIDVAVTVTSATTQAHGLRATGSGTVRNEANFDIPEDGSGGYAGIEVRGEEAASTLRLVNAGKIVSAFDGVDATEGLASFANAGEIEAQGDGVVIYAEYGNAALGFDNSGKITSHRGAAARIYTDSIGADGQSLAFTNAGQMVQTADDGRGLELDNYGGKAVLANSGSISAAGEYGRAVDLRSEGTLAFTNSGMVEASGRAGTGMLVRDSGDAPLDAEDCPEGEATPQVTAKLVNTGTVRASGPGASGEGYADLSTGLLAVAERDYGIISVDNQAGGVIEATGTGSVAVLVVGGGSEGYGTLAALDEDGYGGGNVDAELRFFELDNAGVIRGGADTVIGEDGYAYAGGESLSGLEPVGGEAVIAGGIQTIDTTDRIVNRASGTIIGNVSLGAGDDVFESYGTLQGDLDLGSGDDSLVYGVTSQFSGIAHGGSGTDTLVVDLNGQGSVDFDQFRGFETLSQRGAGSVSIRGTTDMDALTIAGSSVTVAAGATFDAQSETVLLGSDAAEQVTVAGTVGGAIALGGGSDVVTLQQGGLVQGAIDLGTGDDRLVLQGGTATGLIDGGEGIDTVAFQIAGTVSGLPDVINFESLDVAGEGLLTIAAAQDFSTITLRDGADLTLTAGEGAHTIGAIIGDDSAQTVTLRAPLTGSVSLGGGDDLLDIELQGTLSGALDGGAGNDTLALQLTGAATIAGGIANFETINVNGASPLTLGGTIGQGQTLNFDGGENTLIVAGGSIQGVANGGAGADTIAFDTAANQTSTLAGGHVVNFETLLGLGAGTLVVQGNAAFDTIAIEGNLVIDEGAQVTSGTTTMGAGNNVLTLEGNATLSGAIEGGEGTDRLVLFQNAQQVRKFSSVDATGFEEMESGGPGELVIDRNAAFDVVDLLGAKMTIDAGSTLTVPVLAGGAAANHLAVLGTVTGNVDLGEGDDRLTLASLGGVSGSRSGGAGTDTLELRTGGTATAPTEWNGTGFDSFERFELGSGSLRLTGNTAYQRVTVAGGTLWGSAGTTITSAETLVVAQGAVFGSAGKVVGDIEVRGTLAPGNSPGTMTVEGNVSFLAGSRLALEVLPTAHDLLDISGKLTIAGGTTMDITGALGSSPVGGAIDLIVADGGITGGFTTINKSETIFGYVVTRGNRVQIVGEFQNDDDYATNVQTAIDYANGLLGDGQMVQAFTGILPQLTDATGAIRPEGFARLTPESYATASQASIDNGLAVTDALRTVTFTAPSTPGWYGFAQGLAQWSRQGGDAGTGASSAKSDTQGALGGIGYATEQGSRFGAWIGGIGTTQEVDGLGARTKLDGVIVGAFADVAVGGLGLHAALAYDASDAKTTRSVRPQETITGKYDLGGFVADAAVSYDLEVGDWSVRPQAGVTWVEGRRDAVRETGSAFALDVAEGKANAWFADASVTLGRQAGMLRPWVEVGLRHRLDDASDTATGGFAAVSDLGAMTVDGAETDRTRMRLGAGVSAQLSDSLRLNLGYRAEFGDHARHNLTGGVSFRF</sequence>
<evidence type="ECO:0000313" key="5">
    <source>
        <dbReference type="Proteomes" id="UP001589798"/>
    </source>
</evidence>
<evidence type="ECO:0000256" key="1">
    <source>
        <dbReference type="SAM" id="MobiDB-lite"/>
    </source>
</evidence>
<dbReference type="EMBL" id="JBHLWK010000007">
    <property type="protein sequence ID" value="MFC0203460.1"/>
    <property type="molecule type" value="Genomic_DNA"/>
</dbReference>
<dbReference type="PROSITE" id="PS51208">
    <property type="entry name" value="AUTOTRANSPORTER"/>
    <property type="match status" value="1"/>
</dbReference>
<dbReference type="RefSeq" id="WP_379486235.1">
    <property type="nucleotide sequence ID" value="NZ_JBHLWK010000007.1"/>
</dbReference>
<feature type="region of interest" description="Disordered" evidence="1">
    <location>
        <begin position="1817"/>
        <end position="1840"/>
    </location>
</feature>
<reference evidence="4 5" key="1">
    <citation type="submission" date="2024-09" db="EMBL/GenBank/DDBJ databases">
        <authorList>
            <person name="Sun Q."/>
            <person name="Mori K."/>
        </authorList>
    </citation>
    <scope>NUCLEOTIDE SEQUENCE [LARGE SCALE GENOMIC DNA]</scope>
    <source>
        <strain evidence="4 5">CCM 7706</strain>
    </source>
</reference>
<proteinExistence type="predicted"/>
<name>A0ABV6CRV3_9SPHN</name>
<feature type="signal peptide" evidence="2">
    <location>
        <begin position="1"/>
        <end position="34"/>
    </location>
</feature>
<feature type="chain" id="PRO_5045848140" evidence="2">
    <location>
        <begin position="35"/>
        <end position="2374"/>
    </location>
</feature>
<dbReference type="Gene3D" id="2.40.128.130">
    <property type="entry name" value="Autotransporter beta-domain"/>
    <property type="match status" value="1"/>
</dbReference>
<organism evidence="4 5">
    <name type="scientific">Novosphingobium soli</name>
    <dbReference type="NCBI Taxonomy" id="574956"/>
    <lineage>
        <taxon>Bacteria</taxon>
        <taxon>Pseudomonadati</taxon>
        <taxon>Pseudomonadota</taxon>
        <taxon>Alphaproteobacteria</taxon>
        <taxon>Sphingomonadales</taxon>
        <taxon>Sphingomonadaceae</taxon>
        <taxon>Novosphingobium</taxon>
    </lineage>
</organism>
<dbReference type="PROSITE" id="PS51318">
    <property type="entry name" value="TAT"/>
    <property type="match status" value="1"/>
</dbReference>
<accession>A0ABV6CRV3</accession>
<dbReference type="InterPro" id="IPR036709">
    <property type="entry name" value="Autotransporte_beta_dom_sf"/>
</dbReference>
<evidence type="ECO:0000256" key="2">
    <source>
        <dbReference type="SAM" id="SignalP"/>
    </source>
</evidence>
<dbReference type="InterPro" id="IPR005546">
    <property type="entry name" value="Autotransporte_beta"/>
</dbReference>
<dbReference type="Gene3D" id="2.160.20.160">
    <property type="match status" value="1"/>
</dbReference>
<feature type="domain" description="Autotransporter" evidence="3">
    <location>
        <begin position="2101"/>
        <end position="2374"/>
    </location>
</feature>
<dbReference type="NCBIfam" id="TIGR01414">
    <property type="entry name" value="autotrans_barl"/>
    <property type="match status" value="1"/>
</dbReference>
<evidence type="ECO:0000259" key="3">
    <source>
        <dbReference type="PROSITE" id="PS51208"/>
    </source>
</evidence>
<gene>
    <name evidence="4" type="ORF">ACFFJC_04140</name>
</gene>
<dbReference type="PRINTS" id="PR00313">
    <property type="entry name" value="CABNDNGRPT"/>
</dbReference>
<dbReference type="SUPFAM" id="SSF103515">
    <property type="entry name" value="Autotransporter"/>
    <property type="match status" value="1"/>
</dbReference>
<comment type="caution">
    <text evidence="4">The sequence shown here is derived from an EMBL/GenBank/DDBJ whole genome shotgun (WGS) entry which is preliminary data.</text>
</comment>
<keyword evidence="5" id="KW-1185">Reference proteome</keyword>
<keyword evidence="2" id="KW-0732">Signal</keyword>
<dbReference type="InterPro" id="IPR006315">
    <property type="entry name" value="OM_autotransptr_brl_dom"/>
</dbReference>
<dbReference type="Proteomes" id="UP001589798">
    <property type="component" value="Unassembled WGS sequence"/>
</dbReference>
<dbReference type="SMART" id="SM00869">
    <property type="entry name" value="Autotransporter"/>
    <property type="match status" value="1"/>
</dbReference>